<evidence type="ECO:0000259" key="1">
    <source>
        <dbReference type="Pfam" id="PF13280"/>
    </source>
</evidence>
<organism evidence="2 3">
    <name type="scientific">Raineya orbicola</name>
    <dbReference type="NCBI Taxonomy" id="2016530"/>
    <lineage>
        <taxon>Bacteria</taxon>
        <taxon>Pseudomonadati</taxon>
        <taxon>Bacteroidota</taxon>
        <taxon>Cytophagia</taxon>
        <taxon>Cytophagales</taxon>
        <taxon>Raineyaceae</taxon>
        <taxon>Raineya</taxon>
    </lineage>
</organism>
<dbReference type="EMBL" id="NKXO01000031">
    <property type="protein sequence ID" value="PKQ67678.1"/>
    <property type="molecule type" value="Genomic_DNA"/>
</dbReference>
<dbReference type="InterPro" id="IPR026881">
    <property type="entry name" value="WYL_dom"/>
</dbReference>
<gene>
    <name evidence="2" type="ORF">Rain11_1953</name>
</gene>
<reference evidence="2 3" key="1">
    <citation type="submission" date="2017-06" db="EMBL/GenBank/DDBJ databases">
        <title>Raineya orbicola gen. nov., sp. nov. a slightly thermophilic bacterium of the phylum Bacteroidetes and the description of Raineyaceae fam. nov.</title>
        <authorList>
            <person name="Albuquerque L."/>
            <person name="Polonia A.R.M."/>
            <person name="Barroso C."/>
            <person name="Froufe H.J.C."/>
            <person name="Lage O."/>
            <person name="Lobo-Da-Cunha A."/>
            <person name="Egas C."/>
            <person name="Da Costa M.S."/>
        </authorList>
    </citation>
    <scope>NUCLEOTIDE SEQUENCE [LARGE SCALE GENOMIC DNA]</scope>
    <source>
        <strain evidence="2 3">SPSPC-11</strain>
    </source>
</reference>
<dbReference type="PROSITE" id="PS52050">
    <property type="entry name" value="WYL"/>
    <property type="match status" value="1"/>
</dbReference>
<comment type="caution">
    <text evidence="2">The sequence shown here is derived from an EMBL/GenBank/DDBJ whole genome shotgun (WGS) entry which is preliminary data.</text>
</comment>
<dbReference type="InterPro" id="IPR051534">
    <property type="entry name" value="CBASS_pafABC_assoc_protein"/>
</dbReference>
<evidence type="ECO:0000313" key="3">
    <source>
        <dbReference type="Proteomes" id="UP000233387"/>
    </source>
</evidence>
<dbReference type="PANTHER" id="PTHR34580">
    <property type="match status" value="1"/>
</dbReference>
<dbReference type="Pfam" id="PF13280">
    <property type="entry name" value="WYL"/>
    <property type="match status" value="1"/>
</dbReference>
<sequence length="299" mass="35222">MPKYKEENKVVSIFRVLRYILEDAQAYTIEQLSQKTEINARTIRRYLDEDLPNLGFPIEKEEKTKRYKLISKRVPISLTYGFSMEETLLLKDLLVTLPTSPLKQSILSKIFYESELKNIAENFFQNVREGIIQKLSLAIEQKKRAILKKYHSIASQSVKDRLVEPICFTHNFTQIRAYELEKQEVRNFSIQRIDAVEIIDQPRSYQGELYPTDAFGFSDKEELFIVLELSEKAYLLLREEFPLTEPALKKEQNTYFFRGFVRSYKGIGRFILSLPGEIKVVEDEGLKNFLQNEIKKFKF</sequence>
<dbReference type="OrthoDB" id="1315521at2"/>
<name>A0A2N3IBN2_9BACT</name>
<dbReference type="AlphaFoldDB" id="A0A2N3IBN2"/>
<dbReference type="RefSeq" id="WP_101359217.1">
    <property type="nucleotide sequence ID" value="NZ_NKXO01000031.1"/>
</dbReference>
<dbReference type="PANTHER" id="PTHR34580:SF1">
    <property type="entry name" value="PROTEIN PAFC"/>
    <property type="match status" value="1"/>
</dbReference>
<proteinExistence type="predicted"/>
<accession>A0A2N3IBN2</accession>
<protein>
    <submittedName>
        <fullName evidence="2">WYL domain</fullName>
    </submittedName>
</protein>
<feature type="domain" description="WYL" evidence="1">
    <location>
        <begin position="132"/>
        <end position="198"/>
    </location>
</feature>
<evidence type="ECO:0000313" key="2">
    <source>
        <dbReference type="EMBL" id="PKQ67678.1"/>
    </source>
</evidence>
<dbReference type="Proteomes" id="UP000233387">
    <property type="component" value="Unassembled WGS sequence"/>
</dbReference>
<keyword evidence="3" id="KW-1185">Reference proteome</keyword>